<dbReference type="Pfam" id="PF11246">
    <property type="entry name" value="Phage_gp53"/>
    <property type="match status" value="1"/>
</dbReference>
<accession>A0A382RPU9</accession>
<feature type="non-terminal residue" evidence="1">
    <location>
        <position position="221"/>
    </location>
</feature>
<name>A0A382RPU9_9ZZZZ</name>
<dbReference type="InterPro" id="IPR022607">
    <property type="entry name" value="Phage_T4_Gp53_baseplate_wedge"/>
</dbReference>
<gene>
    <name evidence="1" type="ORF">METZ01_LOCUS351951</name>
</gene>
<proteinExistence type="predicted"/>
<reference evidence="1" key="1">
    <citation type="submission" date="2018-05" db="EMBL/GenBank/DDBJ databases">
        <authorList>
            <person name="Lanie J.A."/>
            <person name="Ng W.-L."/>
            <person name="Kazmierczak K.M."/>
            <person name="Andrzejewski T.M."/>
            <person name="Davidsen T.M."/>
            <person name="Wayne K.J."/>
            <person name="Tettelin H."/>
            <person name="Glass J.I."/>
            <person name="Rusch D."/>
            <person name="Podicherti R."/>
            <person name="Tsui H.-C.T."/>
            <person name="Winkler M.E."/>
        </authorList>
    </citation>
    <scope>NUCLEOTIDE SEQUENCE</scope>
</reference>
<organism evidence="1">
    <name type="scientific">marine metagenome</name>
    <dbReference type="NCBI Taxonomy" id="408172"/>
    <lineage>
        <taxon>unclassified sequences</taxon>
        <taxon>metagenomes</taxon>
        <taxon>ecological metagenomes</taxon>
    </lineage>
</organism>
<dbReference type="EMBL" id="UINC01122959">
    <property type="protein sequence ID" value="SVC99097.1"/>
    <property type="molecule type" value="Genomic_DNA"/>
</dbReference>
<dbReference type="AlphaFoldDB" id="A0A382RPU9"/>
<protein>
    <submittedName>
        <fullName evidence="1">Uncharacterized protein</fullName>
    </submittedName>
</protein>
<evidence type="ECO:0000313" key="1">
    <source>
        <dbReference type="EMBL" id="SVC99097.1"/>
    </source>
</evidence>
<sequence>MYFKNIQNITIDVDGSGNFDRLKNLTAKAKVSDELINNAGFYQTIEIIDGERPDHLSQRLYGSPQYHWTFLLLNPQIKNIWDDWPMKYSQLVEYCTNKYQYLAADTDDNLNDKFILGETVTGSISNANGILKEIHVNMGYLVIEKTSGTFTITGETIQGVNSQDSAACNFIKSQAYAPHHHVDDSTDEWVPRRLAGTTPFTYIDYESAVTEQNRNLKIIKP</sequence>